<dbReference type="InterPro" id="IPR023404">
    <property type="entry name" value="rSAM_horseshoe"/>
</dbReference>
<evidence type="ECO:0000256" key="3">
    <source>
        <dbReference type="ARBA" id="ARBA00022723"/>
    </source>
</evidence>
<organism evidence="8 9">
    <name type="scientific">Marinilabilia rubra</name>
    <dbReference type="NCBI Taxonomy" id="2162893"/>
    <lineage>
        <taxon>Bacteria</taxon>
        <taxon>Pseudomonadati</taxon>
        <taxon>Bacteroidota</taxon>
        <taxon>Bacteroidia</taxon>
        <taxon>Marinilabiliales</taxon>
        <taxon>Marinilabiliaceae</taxon>
        <taxon>Marinilabilia</taxon>
    </lineage>
</organism>
<evidence type="ECO:0000256" key="2">
    <source>
        <dbReference type="ARBA" id="ARBA00022691"/>
    </source>
</evidence>
<reference evidence="8 9" key="1">
    <citation type="submission" date="2018-05" db="EMBL/GenBank/DDBJ databases">
        <title>Marinilabilia rubrum sp. nov., isolated from saltern sediment.</title>
        <authorList>
            <person name="Zhang R."/>
        </authorList>
    </citation>
    <scope>NUCLEOTIDE SEQUENCE [LARGE SCALE GENOMIC DNA]</scope>
    <source>
        <strain evidence="8 9">WTE16</strain>
    </source>
</reference>
<dbReference type="Proteomes" id="UP000244956">
    <property type="component" value="Unassembled WGS sequence"/>
</dbReference>
<dbReference type="Pfam" id="PF04055">
    <property type="entry name" value="Radical_SAM"/>
    <property type="match status" value="1"/>
</dbReference>
<evidence type="ECO:0000256" key="5">
    <source>
        <dbReference type="ARBA" id="ARBA00023014"/>
    </source>
</evidence>
<dbReference type="InterPro" id="IPR058240">
    <property type="entry name" value="rSAM_sf"/>
</dbReference>
<protein>
    <submittedName>
        <fullName evidence="8">Uncharacterized protein</fullName>
    </submittedName>
</protein>
<dbReference type="InterPro" id="IPR006158">
    <property type="entry name" value="Cobalamin-bd"/>
</dbReference>
<dbReference type="Gene3D" id="3.40.50.280">
    <property type="entry name" value="Cobalamin-binding domain"/>
    <property type="match status" value="1"/>
</dbReference>
<proteinExistence type="predicted"/>
<comment type="caution">
    <text evidence="8">The sequence shown here is derived from an EMBL/GenBank/DDBJ whole genome shotgun (WGS) entry which is preliminary data.</text>
</comment>
<evidence type="ECO:0000259" key="6">
    <source>
        <dbReference type="PROSITE" id="PS51332"/>
    </source>
</evidence>
<name>A0A2U2B3I7_9BACT</name>
<dbReference type="SFLD" id="SFLDG01123">
    <property type="entry name" value="methyltransferase_(Class_B)"/>
    <property type="match status" value="1"/>
</dbReference>
<evidence type="ECO:0000313" key="9">
    <source>
        <dbReference type="Proteomes" id="UP000244956"/>
    </source>
</evidence>
<dbReference type="PROSITE" id="PS51332">
    <property type="entry name" value="B12_BINDING"/>
    <property type="match status" value="1"/>
</dbReference>
<evidence type="ECO:0000256" key="1">
    <source>
        <dbReference type="ARBA" id="ARBA00001966"/>
    </source>
</evidence>
<dbReference type="AlphaFoldDB" id="A0A2U2B3I7"/>
<dbReference type="PROSITE" id="PS51918">
    <property type="entry name" value="RADICAL_SAM"/>
    <property type="match status" value="1"/>
</dbReference>
<accession>A0A2U2B3I7</accession>
<dbReference type="OrthoDB" id="9801424at2"/>
<dbReference type="EMBL" id="QEWP01000030">
    <property type="protein sequence ID" value="PWD97625.1"/>
    <property type="molecule type" value="Genomic_DNA"/>
</dbReference>
<feature type="domain" description="B12-binding" evidence="6">
    <location>
        <begin position="10"/>
        <end position="142"/>
    </location>
</feature>
<keyword evidence="3" id="KW-0479">Metal-binding</keyword>
<dbReference type="SUPFAM" id="SSF102114">
    <property type="entry name" value="Radical SAM enzymes"/>
    <property type="match status" value="1"/>
</dbReference>
<comment type="cofactor">
    <cofactor evidence="1">
        <name>[4Fe-4S] cluster</name>
        <dbReference type="ChEBI" id="CHEBI:49883"/>
    </cofactor>
</comment>
<dbReference type="Pfam" id="PF02310">
    <property type="entry name" value="B12-binding"/>
    <property type="match status" value="1"/>
</dbReference>
<dbReference type="CDD" id="cd01335">
    <property type="entry name" value="Radical_SAM"/>
    <property type="match status" value="1"/>
</dbReference>
<dbReference type="GO" id="GO:0031419">
    <property type="term" value="F:cobalamin binding"/>
    <property type="evidence" value="ECO:0007669"/>
    <property type="project" value="InterPro"/>
</dbReference>
<dbReference type="SFLD" id="SFLDG01082">
    <property type="entry name" value="B12-binding_domain_containing"/>
    <property type="match status" value="1"/>
</dbReference>
<evidence type="ECO:0000259" key="7">
    <source>
        <dbReference type="PROSITE" id="PS51918"/>
    </source>
</evidence>
<evidence type="ECO:0000256" key="4">
    <source>
        <dbReference type="ARBA" id="ARBA00023004"/>
    </source>
</evidence>
<dbReference type="InterPro" id="IPR006638">
    <property type="entry name" value="Elp3/MiaA/NifB-like_rSAM"/>
</dbReference>
<feature type="domain" description="Radical SAM core" evidence="7">
    <location>
        <begin position="184"/>
        <end position="428"/>
    </location>
</feature>
<dbReference type="GO" id="GO:0046872">
    <property type="term" value="F:metal ion binding"/>
    <property type="evidence" value="ECO:0007669"/>
    <property type="project" value="UniProtKB-KW"/>
</dbReference>
<dbReference type="InterPro" id="IPR007197">
    <property type="entry name" value="rSAM"/>
</dbReference>
<keyword evidence="5" id="KW-0411">Iron-sulfur</keyword>
<gene>
    <name evidence="8" type="ORF">DDZ16_19755</name>
</gene>
<dbReference type="SMART" id="SM00729">
    <property type="entry name" value="Elp3"/>
    <property type="match status" value="1"/>
</dbReference>
<dbReference type="GO" id="GO:0051539">
    <property type="term" value="F:4 iron, 4 sulfur cluster binding"/>
    <property type="evidence" value="ECO:0007669"/>
    <property type="project" value="UniProtKB-KW"/>
</dbReference>
<evidence type="ECO:0000313" key="8">
    <source>
        <dbReference type="EMBL" id="PWD97625.1"/>
    </source>
</evidence>
<dbReference type="GO" id="GO:0003824">
    <property type="term" value="F:catalytic activity"/>
    <property type="evidence" value="ECO:0007669"/>
    <property type="project" value="InterPro"/>
</dbReference>
<sequence length="487" mass="55823">MNILLVYSIQKSIAPKKPLKGNEDVQLGLAQISAVLKEEGHNTSLLVIDRKNDNNKTIETTINDFSPGMVCYTAVDTEFEFIKKTAKEIKDKFGLFSVLGGVHVTLNPNESYLDIFDILCIGEGEYALLELASKIEKQEDYSQISNLWVKKAPGTIVKNPTRPFIQNLDSLPFLDREIWAPWILEKNSKLTILLGRGCPYNCTYCCNHKLKKIANGGYVRMRSPENIIAEIEELAKKYPAVNTYFLEIETLGSDLKWLRQLCKSLEHFNRKRPTPFNFEANLRIYKNLDLDGTFSNLKRAGFSAITIGLESGSERIRSEVLKRFYSNNKIIEAVKKAREYGIKVGIFNLIGLPTETYHDFLETLHLNQIIQPDWHATSIFFPYEGTQLHETAFNLGILPKKLSSTNERQKAVLDLPGFPQKQIQREFDNFHFNVYTKKAHPNPVKLLLFFIQKYVGHNTMANIKNQLIKLNYRLGLETKLLNIIQKL</sequence>
<dbReference type="InterPro" id="IPR051198">
    <property type="entry name" value="BchE-like"/>
</dbReference>
<dbReference type="RefSeq" id="WP_109266207.1">
    <property type="nucleotide sequence ID" value="NZ_QEWP01000030.1"/>
</dbReference>
<dbReference type="InterPro" id="IPR034466">
    <property type="entry name" value="Methyltransferase_Class_B"/>
</dbReference>
<dbReference type="SFLD" id="SFLDS00029">
    <property type="entry name" value="Radical_SAM"/>
    <property type="match status" value="1"/>
</dbReference>
<keyword evidence="4" id="KW-0408">Iron</keyword>
<keyword evidence="9" id="KW-1185">Reference proteome</keyword>
<dbReference type="PANTHER" id="PTHR43409">
    <property type="entry name" value="ANAEROBIC MAGNESIUM-PROTOPORPHYRIN IX MONOMETHYL ESTER CYCLASE-RELATED"/>
    <property type="match status" value="1"/>
</dbReference>
<dbReference type="Gene3D" id="3.80.30.20">
    <property type="entry name" value="tm_1862 like domain"/>
    <property type="match status" value="1"/>
</dbReference>
<keyword evidence="2" id="KW-0949">S-adenosyl-L-methionine</keyword>